<gene>
    <name evidence="1" type="ORF">NCAV_0138</name>
</gene>
<dbReference type="AlphaFoldDB" id="A0A2K5ANX1"/>
<dbReference type="EMBL" id="LT981265">
    <property type="protein sequence ID" value="SPC33338.1"/>
    <property type="molecule type" value="Genomic_DNA"/>
</dbReference>
<sequence>MRLDDREFTIFILKAINGCFISISEGNAHRLGALNVSLAGSVGTSTARVIPSKHDSVFLDMLSQRVASMLNGICIISMSINAPLATTVMKSIMNNIVAYLSDKGNAT</sequence>
<proteinExistence type="predicted"/>
<protein>
    <submittedName>
        <fullName evidence="1">Uncharacterized protein</fullName>
    </submittedName>
</protein>
<dbReference type="RefSeq" id="WP_103286378.1">
    <property type="nucleotide sequence ID" value="NZ_LT981265.1"/>
</dbReference>
<dbReference type="GeneID" id="41594239"/>
<reference evidence="2" key="1">
    <citation type="submission" date="2018-01" db="EMBL/GenBank/DDBJ databases">
        <authorList>
            <person name="Kerou L M."/>
        </authorList>
    </citation>
    <scope>NUCLEOTIDE SEQUENCE [LARGE SCALE GENOMIC DNA]</scope>
    <source>
        <strain evidence="2">SCU2</strain>
    </source>
</reference>
<name>A0A2K5ANX1_9ARCH</name>
<evidence type="ECO:0000313" key="1">
    <source>
        <dbReference type="EMBL" id="SPC33338.1"/>
    </source>
</evidence>
<dbReference type="KEGG" id="ncv:NCAV_0138"/>
<keyword evidence="2" id="KW-1185">Reference proteome</keyword>
<accession>A0A2K5ANX1</accession>
<organism evidence="1 2">
    <name type="scientific">Candidatus Nitrosocaldus cavascurensis</name>
    <dbReference type="NCBI Taxonomy" id="2058097"/>
    <lineage>
        <taxon>Archaea</taxon>
        <taxon>Nitrososphaerota</taxon>
        <taxon>Nitrososphaeria</taxon>
        <taxon>Candidatus Nitrosocaldales</taxon>
        <taxon>Candidatus Nitrosocaldaceae</taxon>
        <taxon>Candidatus Nitrosocaldus</taxon>
    </lineage>
</organism>
<dbReference type="Proteomes" id="UP000236248">
    <property type="component" value="Chromosome NCAV"/>
</dbReference>
<evidence type="ECO:0000313" key="2">
    <source>
        <dbReference type="Proteomes" id="UP000236248"/>
    </source>
</evidence>